<accession>A0A8H6M563</accession>
<gene>
    <name evidence="2" type="ORF">DFP72DRAFT_850361</name>
</gene>
<feature type="region of interest" description="Disordered" evidence="1">
    <location>
        <begin position="139"/>
        <end position="175"/>
    </location>
</feature>
<evidence type="ECO:0000313" key="3">
    <source>
        <dbReference type="Proteomes" id="UP000521943"/>
    </source>
</evidence>
<comment type="caution">
    <text evidence="2">The sequence shown here is derived from an EMBL/GenBank/DDBJ whole genome shotgun (WGS) entry which is preliminary data.</text>
</comment>
<dbReference type="EMBL" id="JACGCI010000047">
    <property type="protein sequence ID" value="KAF6751847.1"/>
    <property type="molecule type" value="Genomic_DNA"/>
</dbReference>
<feature type="region of interest" description="Disordered" evidence="1">
    <location>
        <begin position="1"/>
        <end position="47"/>
    </location>
</feature>
<organism evidence="2 3">
    <name type="scientific">Ephemerocybe angulata</name>
    <dbReference type="NCBI Taxonomy" id="980116"/>
    <lineage>
        <taxon>Eukaryota</taxon>
        <taxon>Fungi</taxon>
        <taxon>Dikarya</taxon>
        <taxon>Basidiomycota</taxon>
        <taxon>Agaricomycotina</taxon>
        <taxon>Agaricomycetes</taxon>
        <taxon>Agaricomycetidae</taxon>
        <taxon>Agaricales</taxon>
        <taxon>Agaricineae</taxon>
        <taxon>Psathyrellaceae</taxon>
        <taxon>Ephemerocybe</taxon>
    </lineage>
</organism>
<evidence type="ECO:0000256" key="1">
    <source>
        <dbReference type="SAM" id="MobiDB-lite"/>
    </source>
</evidence>
<evidence type="ECO:0000313" key="2">
    <source>
        <dbReference type="EMBL" id="KAF6751847.1"/>
    </source>
</evidence>
<feature type="compositionally biased region" description="Polar residues" evidence="1">
    <location>
        <begin position="150"/>
        <end position="159"/>
    </location>
</feature>
<sequence length="343" mass="36733">MCIMSSKGSHWLDGRGGSPRSPLTTPRYSRPTQRPSAPHPSQPTAQRLVAPVPSLSTCPTSELSLTPALALHTHVSPAHLRPTLLYACLRACVLSRKYSGPPPSPYTSAPRHPGSQRTYFPAGEFTSRRSPSALDHHIRLGNEANPGCSDRTSPPNASVSVRHPVDPSAPQQDPTRIQNVLSCPTRVYYDASTVSHFLWPLRCDRTGEGGGVGLGVNAGVGVGVRVYDWSTTQSYHTRSFLVFGFIEARLERPVMLEMPHTRSCAMGCDSLCRAGNEFASARPCATSHEVVSNSGSLGSCGVVALPVVDVRRGNHALLWAWSSVAISDVVVKGTRSVAGLVVL</sequence>
<name>A0A8H6M563_9AGAR</name>
<proteinExistence type="predicted"/>
<dbReference type="AlphaFoldDB" id="A0A8H6M563"/>
<feature type="compositionally biased region" description="Polar residues" evidence="1">
    <location>
        <begin position="21"/>
        <end position="35"/>
    </location>
</feature>
<dbReference type="Proteomes" id="UP000521943">
    <property type="component" value="Unassembled WGS sequence"/>
</dbReference>
<protein>
    <submittedName>
        <fullName evidence="2">Uncharacterized protein</fullName>
    </submittedName>
</protein>
<reference evidence="2 3" key="1">
    <citation type="submission" date="2020-07" db="EMBL/GenBank/DDBJ databases">
        <title>Comparative genomics of pyrophilous fungi reveals a link between fire events and developmental genes.</title>
        <authorList>
            <consortium name="DOE Joint Genome Institute"/>
            <person name="Steindorff A.S."/>
            <person name="Carver A."/>
            <person name="Calhoun S."/>
            <person name="Stillman K."/>
            <person name="Liu H."/>
            <person name="Lipzen A."/>
            <person name="Pangilinan J."/>
            <person name="Labutti K."/>
            <person name="Bruns T.D."/>
            <person name="Grigoriev I.V."/>
        </authorList>
    </citation>
    <scope>NUCLEOTIDE SEQUENCE [LARGE SCALE GENOMIC DNA]</scope>
    <source>
        <strain evidence="2 3">CBS 144469</strain>
    </source>
</reference>
<feature type="region of interest" description="Disordered" evidence="1">
    <location>
        <begin position="100"/>
        <end position="126"/>
    </location>
</feature>
<keyword evidence="3" id="KW-1185">Reference proteome</keyword>